<dbReference type="SMART" id="SM00987">
    <property type="entry name" value="UreE_C"/>
    <property type="match status" value="1"/>
</dbReference>
<dbReference type="GO" id="GO:0005739">
    <property type="term" value="C:mitochondrion"/>
    <property type="evidence" value="ECO:0007669"/>
    <property type="project" value="UniProtKB-SubCell"/>
</dbReference>
<evidence type="ECO:0000256" key="3">
    <source>
        <dbReference type="ARBA" id="ARBA00022801"/>
    </source>
</evidence>
<reference evidence="9 10" key="1">
    <citation type="submission" date="2019-07" db="EMBL/GenBank/DDBJ databases">
        <title>Draft genome assembly of a fouling barnacle, Amphibalanus amphitrite (Darwin, 1854): The first reference genome for Thecostraca.</title>
        <authorList>
            <person name="Kim W."/>
        </authorList>
    </citation>
    <scope>NUCLEOTIDE SEQUENCE [LARGE SCALE GENOMIC DNA]</scope>
    <source>
        <strain evidence="9">SNU_AA5</strain>
        <tissue evidence="9">Soma without cirri and trophi</tissue>
    </source>
</reference>
<dbReference type="PANTHER" id="PTHR11264">
    <property type="entry name" value="URACIL-DNA GLYCOSYLASE"/>
    <property type="match status" value="1"/>
</dbReference>
<dbReference type="OrthoDB" id="10031947at2759"/>
<dbReference type="GO" id="GO:0005634">
    <property type="term" value="C:nucleus"/>
    <property type="evidence" value="ECO:0007669"/>
    <property type="project" value="UniProtKB-SubCell"/>
</dbReference>
<dbReference type="PROSITE" id="PS00130">
    <property type="entry name" value="U_DNA_GLYCOSYLASE"/>
    <property type="match status" value="1"/>
</dbReference>
<evidence type="ECO:0000256" key="2">
    <source>
        <dbReference type="ARBA" id="ARBA00022763"/>
    </source>
</evidence>
<feature type="compositionally biased region" description="Polar residues" evidence="7">
    <location>
        <begin position="44"/>
        <end position="59"/>
    </location>
</feature>
<keyword evidence="3 5" id="KW-0378">Hydrolase</keyword>
<keyword evidence="4 5" id="KW-0234">DNA repair</keyword>
<keyword evidence="10" id="KW-1185">Reference proteome</keyword>
<dbReference type="GO" id="GO:0097510">
    <property type="term" value="P:base-excision repair, AP site formation via deaminated base removal"/>
    <property type="evidence" value="ECO:0007669"/>
    <property type="project" value="TreeGrafter"/>
</dbReference>
<sequence length="476" mass="51494">MVGRRSSTRLKMSRPAASNQPSGPPAKRNRRAPTGQNREPHVDSTPQKKTAPVSPSASKGMSPGSPAALRSELLKLCAVHKVLHPSMALGWYKALKTEFDKPYFKKLSEFVTAQRRQHTVFPRAEHVFSWAAGDVNDVKVVILGQDPYHGPGQAHGEDPHHGPGQAHGEDPYHGPGQAHGEDPYHGPGQAHGEDPYHGPGQAHGEDPYHGPGQAHGEDPHHGPGQAHGEDPYHGPGQAHGEDPYHGPGQAHGEDPYHGPGQAHGEDPYHGPGQAHGEDPYHGPGQAHGEDPYHGPGQAHGEDPYHGPGQAHGEDPYHGPGQAHGLCFSVQRGVAPPPSLVNMYKELESDVEGFRHPGHGCLLGWARQGVLLLNACLTVRSGQPNSHKDQGWEQFTDAVIKHISSNQKHVVFMLWGSYAQKKGSVVDKSRHHVLTSTHPSPLSAHRGFLGCKHFSKCNQLLIQNNRTPIDWNDLPPE</sequence>
<name>A0A6A4VJ98_AMPAM</name>
<keyword evidence="5" id="KW-0539">Nucleus</keyword>
<dbReference type="InterPro" id="IPR005122">
    <property type="entry name" value="Uracil-DNA_glycosylase-like"/>
</dbReference>
<evidence type="ECO:0000256" key="6">
    <source>
        <dbReference type="PROSITE-ProRule" id="PRU10072"/>
    </source>
</evidence>
<gene>
    <name evidence="9" type="primary">Ung_3</name>
    <name evidence="9" type="ORF">FJT64_010341</name>
</gene>
<dbReference type="Pfam" id="PF03167">
    <property type="entry name" value="UDG"/>
    <property type="match status" value="1"/>
</dbReference>
<evidence type="ECO:0000256" key="5">
    <source>
        <dbReference type="HAMAP-Rule" id="MF_03166"/>
    </source>
</evidence>
<dbReference type="NCBIfam" id="TIGR00628">
    <property type="entry name" value="ung"/>
    <property type="match status" value="1"/>
</dbReference>
<dbReference type="EMBL" id="VIIS01001867">
    <property type="protein sequence ID" value="KAF0291595.1"/>
    <property type="molecule type" value="Genomic_DNA"/>
</dbReference>
<protein>
    <recommendedName>
        <fullName evidence="5">Uracil-DNA glycosylase</fullName>
        <shortName evidence="5">UDG</shortName>
        <ecNumber evidence="5">3.2.2.27</ecNumber>
    </recommendedName>
</protein>
<evidence type="ECO:0000313" key="10">
    <source>
        <dbReference type="Proteomes" id="UP000440578"/>
    </source>
</evidence>
<dbReference type="CDD" id="cd10027">
    <property type="entry name" value="UDG-F1-like"/>
    <property type="match status" value="1"/>
</dbReference>
<comment type="caution">
    <text evidence="9">The sequence shown here is derived from an EMBL/GenBank/DDBJ whole genome shotgun (WGS) entry which is preliminary data.</text>
</comment>
<evidence type="ECO:0000313" key="9">
    <source>
        <dbReference type="EMBL" id="KAF0291594.1"/>
    </source>
</evidence>
<dbReference type="InterPro" id="IPR018085">
    <property type="entry name" value="Ura-DNA_Glyclase_AS"/>
</dbReference>
<dbReference type="EMBL" id="VIIS01001867">
    <property type="protein sequence ID" value="KAF0291594.1"/>
    <property type="molecule type" value="Genomic_DNA"/>
</dbReference>
<organism evidence="9 10">
    <name type="scientific">Amphibalanus amphitrite</name>
    <name type="common">Striped barnacle</name>
    <name type="synonym">Balanus amphitrite</name>
    <dbReference type="NCBI Taxonomy" id="1232801"/>
    <lineage>
        <taxon>Eukaryota</taxon>
        <taxon>Metazoa</taxon>
        <taxon>Ecdysozoa</taxon>
        <taxon>Arthropoda</taxon>
        <taxon>Crustacea</taxon>
        <taxon>Multicrustacea</taxon>
        <taxon>Cirripedia</taxon>
        <taxon>Thoracica</taxon>
        <taxon>Thoracicalcarea</taxon>
        <taxon>Balanomorpha</taxon>
        <taxon>Balanoidea</taxon>
        <taxon>Balanidae</taxon>
        <taxon>Amphibalaninae</taxon>
        <taxon>Amphibalanus</taxon>
    </lineage>
</organism>
<evidence type="ECO:0000259" key="8">
    <source>
        <dbReference type="SMART" id="SM00986"/>
    </source>
</evidence>
<feature type="compositionally biased region" description="Basic and acidic residues" evidence="7">
    <location>
        <begin position="155"/>
        <end position="172"/>
    </location>
</feature>
<dbReference type="NCBIfam" id="NF003592">
    <property type="entry name" value="PRK05254.1-5"/>
    <property type="match status" value="1"/>
</dbReference>
<evidence type="ECO:0000256" key="4">
    <source>
        <dbReference type="ARBA" id="ARBA00023204"/>
    </source>
</evidence>
<feature type="domain" description="Uracil-DNA glycosylase-like" evidence="8">
    <location>
        <begin position="130"/>
        <end position="460"/>
    </location>
</feature>
<feature type="region of interest" description="Disordered" evidence="7">
    <location>
        <begin position="146"/>
        <end position="323"/>
    </location>
</feature>
<dbReference type="GO" id="GO:0004844">
    <property type="term" value="F:uracil DNA N-glycosylase activity"/>
    <property type="evidence" value="ECO:0007669"/>
    <property type="project" value="UniProtKB-UniRule"/>
</dbReference>
<feature type="compositionally biased region" description="Basic residues" evidence="7">
    <location>
        <begin position="1"/>
        <end position="12"/>
    </location>
</feature>
<dbReference type="NCBIfam" id="NF003589">
    <property type="entry name" value="PRK05254.1-2"/>
    <property type="match status" value="1"/>
</dbReference>
<dbReference type="AlphaFoldDB" id="A0A6A4VJ98"/>
<dbReference type="PANTHER" id="PTHR11264:SF0">
    <property type="entry name" value="URACIL-DNA GLYCOSYLASE"/>
    <property type="match status" value="1"/>
</dbReference>
<proteinExistence type="inferred from homology"/>
<dbReference type="SMART" id="SM00986">
    <property type="entry name" value="UDG"/>
    <property type="match status" value="1"/>
</dbReference>
<feature type="compositionally biased region" description="Basic and acidic residues" evidence="7">
    <location>
        <begin position="215"/>
        <end position="232"/>
    </location>
</feature>
<dbReference type="Proteomes" id="UP000440578">
    <property type="component" value="Unassembled WGS sequence"/>
</dbReference>
<feature type="region of interest" description="Disordered" evidence="7">
    <location>
        <begin position="1"/>
        <end position="66"/>
    </location>
</feature>
<evidence type="ECO:0000256" key="1">
    <source>
        <dbReference type="ARBA" id="ARBA00008184"/>
    </source>
</evidence>
<dbReference type="InterPro" id="IPR002043">
    <property type="entry name" value="UDG_fam1"/>
</dbReference>
<keyword evidence="5" id="KW-0496">Mitochondrion</keyword>
<comment type="similarity">
    <text evidence="1 5">Belongs to the uracil-DNA glycosylase (UDG) superfamily. UNG family.</text>
</comment>
<accession>A0A6A4VJ98</accession>
<dbReference type="Gene3D" id="3.40.470.10">
    <property type="entry name" value="Uracil-DNA glycosylase-like domain"/>
    <property type="match status" value="2"/>
</dbReference>
<keyword evidence="2 5" id="KW-0227">DNA damage</keyword>
<dbReference type="InterPro" id="IPR036895">
    <property type="entry name" value="Uracil-DNA_glycosylase-like_sf"/>
</dbReference>
<evidence type="ECO:0000256" key="7">
    <source>
        <dbReference type="SAM" id="MobiDB-lite"/>
    </source>
</evidence>
<dbReference type="EC" id="3.2.2.27" evidence="5"/>
<feature type="active site" description="Proton acceptor" evidence="5 6">
    <location>
        <position position="146"/>
    </location>
</feature>
<dbReference type="NCBIfam" id="NF003588">
    <property type="entry name" value="PRK05254.1-1"/>
    <property type="match status" value="1"/>
</dbReference>
<dbReference type="HAMAP" id="MF_00148">
    <property type="entry name" value="UDG"/>
    <property type="match status" value="1"/>
</dbReference>
<comment type="subcellular location">
    <subcellularLocation>
        <location evidence="5">Mitochondrion</location>
    </subcellularLocation>
    <subcellularLocation>
        <location evidence="5">Nucleus</location>
    </subcellularLocation>
</comment>
<dbReference type="SUPFAM" id="SSF52141">
    <property type="entry name" value="Uracil-DNA glycosylase-like"/>
    <property type="match status" value="2"/>
</dbReference>
<comment type="catalytic activity">
    <reaction evidence="5">
        <text>Hydrolyzes single-stranded DNA or mismatched double-stranded DNA and polynucleotides, releasing free uracil.</text>
        <dbReference type="EC" id="3.2.2.27"/>
    </reaction>
</comment>
<comment type="function">
    <text evidence="5">Excises uracil residues from the DNA which can arise as a result of misincorporation of dUMP residues by DNA polymerase or due to deamination of cytosine.</text>
</comment>